<dbReference type="Gene3D" id="3.20.20.100">
    <property type="entry name" value="NADP-dependent oxidoreductase domain"/>
    <property type="match status" value="1"/>
</dbReference>
<dbReference type="InterPro" id="IPR018170">
    <property type="entry name" value="Aldo/ket_reductase_CS"/>
</dbReference>
<dbReference type="FunFam" id="3.20.20.100:FF:000002">
    <property type="entry name" value="2,5-diketo-D-gluconic acid reductase A"/>
    <property type="match status" value="1"/>
</dbReference>
<evidence type="ECO:0000259" key="7">
    <source>
        <dbReference type="Pfam" id="PF00248"/>
    </source>
</evidence>
<dbReference type="CDD" id="cd19071">
    <property type="entry name" value="AKR_AKR1-5-like"/>
    <property type="match status" value="1"/>
</dbReference>
<evidence type="ECO:0000256" key="3">
    <source>
        <dbReference type="ARBA" id="ARBA00023002"/>
    </source>
</evidence>
<dbReference type="InterPro" id="IPR020471">
    <property type="entry name" value="AKR"/>
</dbReference>
<dbReference type="PIRSF" id="PIRSF000097">
    <property type="entry name" value="AKR"/>
    <property type="match status" value="1"/>
</dbReference>
<comment type="caution">
    <text evidence="8">The sequence shown here is derived from an EMBL/GenBank/DDBJ whole genome shotgun (WGS) entry which is preliminary data.</text>
</comment>
<evidence type="ECO:0000256" key="1">
    <source>
        <dbReference type="ARBA" id="ARBA00007905"/>
    </source>
</evidence>
<feature type="binding site" evidence="5">
    <location>
        <position position="112"/>
    </location>
    <ligand>
        <name>substrate</name>
    </ligand>
</feature>
<name>A0A2V1MZ50_9LACO</name>
<feature type="active site" description="Proton donor" evidence="4">
    <location>
        <position position="54"/>
    </location>
</feature>
<protein>
    <submittedName>
        <fullName evidence="8">2,5-diketo-D-gluconic acid reductase</fullName>
    </submittedName>
</protein>
<dbReference type="AlphaFoldDB" id="A0A2V1MZ50"/>
<feature type="domain" description="NADP-dependent oxidoreductase" evidence="7">
    <location>
        <begin position="19"/>
        <end position="269"/>
    </location>
</feature>
<dbReference type="PROSITE" id="PS00798">
    <property type="entry name" value="ALDOKETO_REDUCTASE_1"/>
    <property type="match status" value="1"/>
</dbReference>
<evidence type="ECO:0000313" key="9">
    <source>
        <dbReference type="Proteomes" id="UP000245080"/>
    </source>
</evidence>
<dbReference type="OrthoDB" id="9804790at2"/>
<dbReference type="InterPro" id="IPR036812">
    <property type="entry name" value="NAD(P)_OxRdtase_dom_sf"/>
</dbReference>
<evidence type="ECO:0000256" key="2">
    <source>
        <dbReference type="ARBA" id="ARBA00022857"/>
    </source>
</evidence>
<proteinExistence type="inferred from homology"/>
<evidence type="ECO:0000256" key="4">
    <source>
        <dbReference type="PIRSR" id="PIRSR000097-1"/>
    </source>
</evidence>
<keyword evidence="3" id="KW-0560">Oxidoreductase</keyword>
<evidence type="ECO:0000313" key="8">
    <source>
        <dbReference type="EMBL" id="PWG00249.1"/>
    </source>
</evidence>
<dbReference type="Pfam" id="PF00248">
    <property type="entry name" value="Aldo_ket_red"/>
    <property type="match status" value="1"/>
</dbReference>
<dbReference type="PRINTS" id="PR00069">
    <property type="entry name" value="ALDKETRDTASE"/>
</dbReference>
<keyword evidence="2" id="KW-0521">NADP</keyword>
<dbReference type="RefSeq" id="WP_109250196.1">
    <property type="nucleotide sequence ID" value="NZ_QCXQ01000002.1"/>
</dbReference>
<organism evidence="8 9">
    <name type="scientific">Levilactobacillus bambusae</name>
    <dbReference type="NCBI Taxonomy" id="2024736"/>
    <lineage>
        <taxon>Bacteria</taxon>
        <taxon>Bacillati</taxon>
        <taxon>Bacillota</taxon>
        <taxon>Bacilli</taxon>
        <taxon>Lactobacillales</taxon>
        <taxon>Lactobacillaceae</taxon>
        <taxon>Levilactobacillus</taxon>
    </lineage>
</organism>
<keyword evidence="9" id="KW-1185">Reference proteome</keyword>
<feature type="site" description="Lowers pKa of active site Tyr" evidence="6">
    <location>
        <position position="79"/>
    </location>
</feature>
<dbReference type="Proteomes" id="UP000245080">
    <property type="component" value="Unassembled WGS sequence"/>
</dbReference>
<dbReference type="PANTHER" id="PTHR43827:SF3">
    <property type="entry name" value="NADP-DEPENDENT OXIDOREDUCTASE DOMAIN-CONTAINING PROTEIN"/>
    <property type="match status" value="1"/>
</dbReference>
<dbReference type="PROSITE" id="PS00062">
    <property type="entry name" value="ALDOKETO_REDUCTASE_2"/>
    <property type="match status" value="1"/>
</dbReference>
<dbReference type="PANTHER" id="PTHR43827">
    <property type="entry name" value="2,5-DIKETO-D-GLUCONIC ACID REDUCTASE"/>
    <property type="match status" value="1"/>
</dbReference>
<dbReference type="SUPFAM" id="SSF51430">
    <property type="entry name" value="NAD(P)-linked oxidoreductase"/>
    <property type="match status" value="1"/>
</dbReference>
<comment type="similarity">
    <text evidence="1">Belongs to the aldo/keto reductase family.</text>
</comment>
<dbReference type="GO" id="GO:0016616">
    <property type="term" value="F:oxidoreductase activity, acting on the CH-OH group of donors, NAD or NADP as acceptor"/>
    <property type="evidence" value="ECO:0007669"/>
    <property type="project" value="UniProtKB-ARBA"/>
</dbReference>
<evidence type="ECO:0000256" key="6">
    <source>
        <dbReference type="PIRSR" id="PIRSR000097-3"/>
    </source>
</evidence>
<gene>
    <name evidence="8" type="ORF">DCM90_04760</name>
</gene>
<dbReference type="InterPro" id="IPR023210">
    <property type="entry name" value="NADP_OxRdtase_dom"/>
</dbReference>
<sequence>MTVLDSETYKLSNGTVIPKLGFGTWQIPNGDVAYNAVKDALKVGYRHIDTARAYENEASVGKAIKDSGIFRDEIFVTTKLPAEIKTYEGAMASFEESLKQLDMDYVDLYIIHAPWPWNNIGKDEDAGNKEAWRALEDIYKSGRAKAIGVSNFAVHDLQNIMGGAEIKPMINQIQYYIGYTEPEITQFSQKNDIVVEAYSPLATGDMLKNAEIKQLADKYNVTPAQLALKFVLENGLVALPKATSLGHIENNADLGFSINDTDMKTLNAMKDPAPEHFHPESEK</sequence>
<reference evidence="8 9" key="1">
    <citation type="journal article" date="2018" name="Int. J. Syst. Evol. Microbiol.">
        <title>Lactobacillus bambusae sp. nov., isolated from a traditional fermented Ma-bamboo shoots of Taiwan.</title>
        <authorList>
            <person name="Wang L.-T."/>
        </authorList>
    </citation>
    <scope>NUCLEOTIDE SEQUENCE [LARGE SCALE GENOMIC DNA]</scope>
    <source>
        <strain evidence="8 9">BS-W1</strain>
    </source>
</reference>
<dbReference type="EMBL" id="QCXQ01000002">
    <property type="protein sequence ID" value="PWG00249.1"/>
    <property type="molecule type" value="Genomic_DNA"/>
</dbReference>
<evidence type="ECO:0000256" key="5">
    <source>
        <dbReference type="PIRSR" id="PIRSR000097-2"/>
    </source>
</evidence>
<accession>A0A2V1MZ50</accession>